<dbReference type="EMBL" id="JADGJD010002847">
    <property type="protein sequence ID" value="KAJ3027850.1"/>
    <property type="molecule type" value="Genomic_DNA"/>
</dbReference>
<name>A0AAD5RZP7_9FUNG</name>
<feature type="compositionally biased region" description="Pro residues" evidence="1">
    <location>
        <begin position="100"/>
        <end position="114"/>
    </location>
</feature>
<accession>A0AAD5RZP7</accession>
<feature type="compositionally biased region" description="Basic and acidic residues" evidence="1">
    <location>
        <begin position="73"/>
        <end position="89"/>
    </location>
</feature>
<comment type="caution">
    <text evidence="2">The sequence shown here is derived from an EMBL/GenBank/DDBJ whole genome shotgun (WGS) entry which is preliminary data.</text>
</comment>
<protein>
    <submittedName>
        <fullName evidence="2">Uncharacterized protein</fullName>
    </submittedName>
</protein>
<gene>
    <name evidence="2" type="ORF">HK097_006070</name>
</gene>
<proteinExistence type="predicted"/>
<feature type="non-terminal residue" evidence="2">
    <location>
        <position position="1"/>
    </location>
</feature>
<dbReference type="AlphaFoldDB" id="A0AAD5RZP7"/>
<evidence type="ECO:0000256" key="1">
    <source>
        <dbReference type="SAM" id="MobiDB-lite"/>
    </source>
</evidence>
<keyword evidence="3" id="KW-1185">Reference proteome</keyword>
<feature type="compositionally biased region" description="Polar residues" evidence="1">
    <location>
        <begin position="123"/>
        <end position="133"/>
    </location>
</feature>
<evidence type="ECO:0000313" key="2">
    <source>
        <dbReference type="EMBL" id="KAJ3027850.1"/>
    </source>
</evidence>
<feature type="compositionally biased region" description="Acidic residues" evidence="1">
    <location>
        <begin position="201"/>
        <end position="211"/>
    </location>
</feature>
<evidence type="ECO:0000313" key="3">
    <source>
        <dbReference type="Proteomes" id="UP001212841"/>
    </source>
</evidence>
<sequence length="304" mass="32133">PTEHMLIGVRYMPGVGVEEVEDVAKNGVELEEGLRMPSSAEARLEVESSEDEGASLTVEVASKAEIVQTAKENGGKDDSVEASSPKEQDTTPDIKTQDEIPPPEPLSQPPPPLSRAPSRLQRASSNLQPTTDQPLPRTPSHLPKTSPPPPLSRAPSTLPSTDAEQPLEPPTSTPRPASSRGATMRKTISFADQAPLPVSDSAEDNEGEGEGGVENGGEEAMIMSEEIHPAVPSLPPAHITESSDVETEDPPSVPEADRVSPPALSDEITYSTPPSHKVVAKGSLIIHFSNGLTQSFPIVVEEAI</sequence>
<organism evidence="2 3">
    <name type="scientific">Rhizophlyctis rosea</name>
    <dbReference type="NCBI Taxonomy" id="64517"/>
    <lineage>
        <taxon>Eukaryota</taxon>
        <taxon>Fungi</taxon>
        <taxon>Fungi incertae sedis</taxon>
        <taxon>Chytridiomycota</taxon>
        <taxon>Chytridiomycota incertae sedis</taxon>
        <taxon>Chytridiomycetes</taxon>
        <taxon>Rhizophlyctidales</taxon>
        <taxon>Rhizophlyctidaceae</taxon>
        <taxon>Rhizophlyctis</taxon>
    </lineage>
</organism>
<feature type="region of interest" description="Disordered" evidence="1">
    <location>
        <begin position="31"/>
        <end position="273"/>
    </location>
</feature>
<reference evidence="2" key="1">
    <citation type="submission" date="2020-05" db="EMBL/GenBank/DDBJ databases">
        <title>Phylogenomic resolution of chytrid fungi.</title>
        <authorList>
            <person name="Stajich J.E."/>
            <person name="Amses K."/>
            <person name="Simmons R."/>
            <person name="Seto K."/>
            <person name="Myers J."/>
            <person name="Bonds A."/>
            <person name="Quandt C.A."/>
            <person name="Barry K."/>
            <person name="Liu P."/>
            <person name="Grigoriev I."/>
            <person name="Longcore J.E."/>
            <person name="James T.Y."/>
        </authorList>
    </citation>
    <scope>NUCLEOTIDE SEQUENCE</scope>
    <source>
        <strain evidence="2">JEL0318</strain>
    </source>
</reference>
<dbReference type="Proteomes" id="UP001212841">
    <property type="component" value="Unassembled WGS sequence"/>
</dbReference>